<dbReference type="HOGENOM" id="CLU_486778_0_0_1"/>
<organism evidence="2 3">
    <name type="scientific">Tetrapisispora phaffii (strain ATCC 24235 / CBS 4417 / NBRC 1672 / NRRL Y-8282 / UCD 70-5)</name>
    <name type="common">Yeast</name>
    <name type="synonym">Fabospora phaffii</name>
    <dbReference type="NCBI Taxonomy" id="1071381"/>
    <lineage>
        <taxon>Eukaryota</taxon>
        <taxon>Fungi</taxon>
        <taxon>Dikarya</taxon>
        <taxon>Ascomycota</taxon>
        <taxon>Saccharomycotina</taxon>
        <taxon>Saccharomycetes</taxon>
        <taxon>Saccharomycetales</taxon>
        <taxon>Saccharomycetaceae</taxon>
        <taxon>Tetrapisispora</taxon>
    </lineage>
</organism>
<name>G8BV20_TETPH</name>
<dbReference type="Pfam" id="PF00646">
    <property type="entry name" value="F-box"/>
    <property type="match status" value="1"/>
</dbReference>
<dbReference type="InterPro" id="IPR036047">
    <property type="entry name" value="F-box-like_dom_sf"/>
</dbReference>
<dbReference type="GeneID" id="11535554"/>
<dbReference type="PROSITE" id="PS50181">
    <property type="entry name" value="FBOX"/>
    <property type="match status" value="1"/>
</dbReference>
<dbReference type="SMART" id="SM00256">
    <property type="entry name" value="FBOX"/>
    <property type="match status" value="1"/>
</dbReference>
<sequence length="560" mass="66605">MQYLELPTEVLSIICENLDIKDILKLRLCNKKLSNLILYLEFWKEISRRNWTCHIDDDLILQSHINCHRDAIFEIGTQWFYFYKRYFVMEHDILNKVKTITTHLNSATSYVEKSKQIIMESDYDIYFALSNIINTSINSYKEKIYNQSFEITSICKRLNLTLLTNLFIEEFYPKILLSSDIFDLESNVLLPLSLIDPSYHYLHCYRAIFYRSFEKHIVSKFTTIDDFLDHSLVQRVLEISTYLNNNLKGVYQNNDNYTCINNYSLLRIYSKANAGRPILRLVILQYLLNKYHVISVISNNILTIRGNGKEHVCYIIIDKTLRFKLVNKQNMLSILLEAYGRTGYRESRELFFRKFFNPLRGKDLLNMLLEEVCENIAIENDPIPVEESTICPENMRSDVFKYLAIINHLWTPTNNELDSFDYVLYPQLFSYKGIVREEKVALSYWNLPIHNKLQLNMENIGYIQQFDTRMKVIIFENTVHRIHMDSNGTITRTSRTYTQGQNLLSGPKLEQFVFNISVLHFGKYFKSFNWNDKRFIMNENYRLLLEKHIKHITEISQKLH</sequence>
<feature type="domain" description="F-box" evidence="1">
    <location>
        <begin position="1"/>
        <end position="46"/>
    </location>
</feature>
<dbReference type="InterPro" id="IPR001810">
    <property type="entry name" value="F-box_dom"/>
</dbReference>
<gene>
    <name evidence="2" type="primary">TPHA0F01170</name>
    <name evidence="2" type="ordered locus">TPHA_0F01170</name>
</gene>
<proteinExistence type="predicted"/>
<keyword evidence="3" id="KW-1185">Reference proteome</keyword>
<dbReference type="EMBL" id="HE612861">
    <property type="protein sequence ID" value="CCE63602.1"/>
    <property type="molecule type" value="Genomic_DNA"/>
</dbReference>
<evidence type="ECO:0000313" key="3">
    <source>
        <dbReference type="Proteomes" id="UP000005666"/>
    </source>
</evidence>
<dbReference type="KEGG" id="tpf:TPHA_0F01170"/>
<evidence type="ECO:0000313" key="2">
    <source>
        <dbReference type="EMBL" id="CCE63602.1"/>
    </source>
</evidence>
<dbReference type="RefSeq" id="XP_003686036.1">
    <property type="nucleotide sequence ID" value="XM_003685988.1"/>
</dbReference>
<protein>
    <recommendedName>
        <fullName evidence="1">F-box domain-containing protein</fullName>
    </recommendedName>
</protein>
<evidence type="ECO:0000259" key="1">
    <source>
        <dbReference type="PROSITE" id="PS50181"/>
    </source>
</evidence>
<dbReference type="SUPFAM" id="SSF81383">
    <property type="entry name" value="F-box domain"/>
    <property type="match status" value="1"/>
</dbReference>
<accession>G8BV20</accession>
<dbReference type="OrthoDB" id="550575at2759"/>
<dbReference type="STRING" id="1071381.G8BV20"/>
<dbReference type="AlphaFoldDB" id="G8BV20"/>
<reference evidence="2 3" key="1">
    <citation type="journal article" date="2011" name="Proc. Natl. Acad. Sci. U.S.A.">
        <title>Evolutionary erosion of yeast sex chromosomes by mating-type switching accidents.</title>
        <authorList>
            <person name="Gordon J.L."/>
            <person name="Armisen D."/>
            <person name="Proux-Wera E."/>
            <person name="Oheigeartaigh S.S."/>
            <person name="Byrne K.P."/>
            <person name="Wolfe K.H."/>
        </authorList>
    </citation>
    <scope>NUCLEOTIDE SEQUENCE [LARGE SCALE GENOMIC DNA]</scope>
    <source>
        <strain evidence="3">ATCC 24235 / CBS 4417 / NBRC 1672 / NRRL Y-8282 / UCD 70-5</strain>
    </source>
</reference>
<dbReference type="CDD" id="cd09917">
    <property type="entry name" value="F-box_SF"/>
    <property type="match status" value="1"/>
</dbReference>
<dbReference type="OMA" id="CHLEDIM"/>
<dbReference type="Proteomes" id="UP000005666">
    <property type="component" value="Chromosome 6"/>
</dbReference>